<protein>
    <submittedName>
        <fullName evidence="1">Uncharacterized protein</fullName>
    </submittedName>
</protein>
<dbReference type="Proteomes" id="UP000266188">
    <property type="component" value="Unassembled WGS sequence"/>
</dbReference>
<reference evidence="2" key="1">
    <citation type="submission" date="2017-02" db="EMBL/GenBank/DDBJ databases">
        <authorList>
            <person name="Tafer H."/>
            <person name="Lopandic K."/>
        </authorList>
    </citation>
    <scope>NUCLEOTIDE SEQUENCE [LARGE SCALE GENOMIC DNA]</scope>
    <source>
        <strain evidence="2">CBS 366.77</strain>
    </source>
</reference>
<keyword evidence="2" id="KW-1185">Reference proteome</keyword>
<proteinExistence type="predicted"/>
<evidence type="ECO:0000313" key="1">
    <source>
        <dbReference type="EMBL" id="RJE22321.1"/>
    </source>
</evidence>
<organism evidence="1 2">
    <name type="scientific">Aspergillus sclerotialis</name>
    <dbReference type="NCBI Taxonomy" id="2070753"/>
    <lineage>
        <taxon>Eukaryota</taxon>
        <taxon>Fungi</taxon>
        <taxon>Dikarya</taxon>
        <taxon>Ascomycota</taxon>
        <taxon>Pezizomycotina</taxon>
        <taxon>Eurotiomycetes</taxon>
        <taxon>Eurotiomycetidae</taxon>
        <taxon>Eurotiales</taxon>
        <taxon>Aspergillaceae</taxon>
        <taxon>Aspergillus</taxon>
        <taxon>Aspergillus subgen. Polypaecilum</taxon>
    </lineage>
</organism>
<sequence length="94" mass="11011">MATFVLLWSYVINRYVRRLKAMGETVALERQFEYDAPYAMLREHRNLLYGKEQTRLRTAARLVEDLIDAMAVRTLGWKTYPISANSGPRRYVPA</sequence>
<accession>A0A3A2ZZ29</accession>
<comment type="caution">
    <text evidence="1">The sequence shown here is derived from an EMBL/GenBank/DDBJ whole genome shotgun (WGS) entry which is preliminary data.</text>
</comment>
<dbReference type="AlphaFoldDB" id="A0A3A2ZZ29"/>
<dbReference type="EMBL" id="MVGC01000175">
    <property type="protein sequence ID" value="RJE22321.1"/>
    <property type="molecule type" value="Genomic_DNA"/>
</dbReference>
<evidence type="ECO:0000313" key="2">
    <source>
        <dbReference type="Proteomes" id="UP000266188"/>
    </source>
</evidence>
<gene>
    <name evidence="1" type="ORF">PHISCL_05365</name>
</gene>
<name>A0A3A2ZZ29_9EURO</name>